<organism evidence="2">
    <name type="scientific">Anguilla anguilla</name>
    <name type="common">European freshwater eel</name>
    <name type="synonym">Muraena anguilla</name>
    <dbReference type="NCBI Taxonomy" id="7936"/>
    <lineage>
        <taxon>Eukaryota</taxon>
        <taxon>Metazoa</taxon>
        <taxon>Chordata</taxon>
        <taxon>Craniata</taxon>
        <taxon>Vertebrata</taxon>
        <taxon>Euteleostomi</taxon>
        <taxon>Actinopterygii</taxon>
        <taxon>Neopterygii</taxon>
        <taxon>Teleostei</taxon>
        <taxon>Anguilliformes</taxon>
        <taxon>Anguillidae</taxon>
        <taxon>Anguilla</taxon>
    </lineage>
</organism>
<evidence type="ECO:0000256" key="1">
    <source>
        <dbReference type="SAM" id="SignalP"/>
    </source>
</evidence>
<dbReference type="EMBL" id="GBXM01066204">
    <property type="protein sequence ID" value="JAH42373.1"/>
    <property type="molecule type" value="Transcribed_RNA"/>
</dbReference>
<feature type="chain" id="PRO_5002432297" evidence="1">
    <location>
        <begin position="19"/>
        <end position="36"/>
    </location>
</feature>
<accession>A0A0E9SPE9</accession>
<evidence type="ECO:0000313" key="2">
    <source>
        <dbReference type="EMBL" id="JAH42373.1"/>
    </source>
</evidence>
<name>A0A0E9SPE9_ANGAN</name>
<protein>
    <submittedName>
        <fullName evidence="2">Uncharacterized protein</fullName>
    </submittedName>
</protein>
<reference evidence="2" key="1">
    <citation type="submission" date="2014-11" db="EMBL/GenBank/DDBJ databases">
        <authorList>
            <person name="Amaro Gonzalez C."/>
        </authorList>
    </citation>
    <scope>NUCLEOTIDE SEQUENCE</scope>
</reference>
<keyword evidence="1" id="KW-0732">Signal</keyword>
<proteinExistence type="predicted"/>
<sequence length="36" mass="4305">MNFFLTVNFILHFVWVISEVISVLKCRDNVKHTPEK</sequence>
<dbReference type="AlphaFoldDB" id="A0A0E9SPE9"/>
<feature type="signal peptide" evidence="1">
    <location>
        <begin position="1"/>
        <end position="18"/>
    </location>
</feature>
<reference evidence="2" key="2">
    <citation type="journal article" date="2015" name="Fish Shellfish Immunol.">
        <title>Early steps in the European eel (Anguilla anguilla)-Vibrio vulnificus interaction in the gills: Role of the RtxA13 toxin.</title>
        <authorList>
            <person name="Callol A."/>
            <person name="Pajuelo D."/>
            <person name="Ebbesson L."/>
            <person name="Teles M."/>
            <person name="MacKenzie S."/>
            <person name="Amaro C."/>
        </authorList>
    </citation>
    <scope>NUCLEOTIDE SEQUENCE</scope>
</reference>